<evidence type="ECO:0000256" key="1">
    <source>
        <dbReference type="SAM" id="MobiDB-lite"/>
    </source>
</evidence>
<feature type="region of interest" description="Disordered" evidence="1">
    <location>
        <begin position="275"/>
        <end position="296"/>
    </location>
</feature>
<dbReference type="InterPro" id="IPR017853">
    <property type="entry name" value="GH"/>
</dbReference>
<protein>
    <submittedName>
        <fullName evidence="2">Uncharacterized protein</fullName>
    </submittedName>
</protein>
<proteinExistence type="predicted"/>
<dbReference type="Proteomes" id="UP000015104">
    <property type="component" value="Unassembled WGS sequence"/>
</dbReference>
<name>T1KL46_TETUR</name>
<dbReference type="STRING" id="32264.T1KL46"/>
<reference evidence="3" key="1">
    <citation type="submission" date="2011-08" db="EMBL/GenBank/DDBJ databases">
        <authorList>
            <person name="Rombauts S."/>
        </authorList>
    </citation>
    <scope>NUCLEOTIDE SEQUENCE</scope>
    <source>
        <strain evidence="3">London</strain>
    </source>
</reference>
<accession>T1KL46</accession>
<dbReference type="GO" id="GO:0003844">
    <property type="term" value="F:1,4-alpha-glucan branching enzyme activity"/>
    <property type="evidence" value="ECO:0007669"/>
    <property type="project" value="TreeGrafter"/>
</dbReference>
<keyword evidence="3" id="KW-1185">Reference proteome</keyword>
<dbReference type="AlphaFoldDB" id="T1KL46"/>
<dbReference type="EnsemblMetazoa" id="tetur14g01130.1">
    <property type="protein sequence ID" value="tetur14g01130.1"/>
    <property type="gene ID" value="tetur14g01130"/>
</dbReference>
<dbReference type="Gene3D" id="3.20.20.80">
    <property type="entry name" value="Glycosidases"/>
    <property type="match status" value="1"/>
</dbReference>
<dbReference type="GO" id="GO:0005737">
    <property type="term" value="C:cytoplasm"/>
    <property type="evidence" value="ECO:0007669"/>
    <property type="project" value="TreeGrafter"/>
</dbReference>
<dbReference type="PANTHER" id="PTHR43651">
    <property type="entry name" value="1,4-ALPHA-GLUCAN-BRANCHING ENZYME"/>
    <property type="match status" value="1"/>
</dbReference>
<dbReference type="EMBL" id="CAEY01000207">
    <property type="status" value="NOT_ANNOTATED_CDS"/>
    <property type="molecule type" value="Genomic_DNA"/>
</dbReference>
<dbReference type="GO" id="GO:0005978">
    <property type="term" value="P:glycogen biosynthetic process"/>
    <property type="evidence" value="ECO:0007669"/>
    <property type="project" value="TreeGrafter"/>
</dbReference>
<dbReference type="SUPFAM" id="SSF51445">
    <property type="entry name" value="(Trans)glycosidases"/>
    <property type="match status" value="1"/>
</dbReference>
<organism evidence="2 3">
    <name type="scientific">Tetranychus urticae</name>
    <name type="common">Two-spotted spider mite</name>
    <dbReference type="NCBI Taxonomy" id="32264"/>
    <lineage>
        <taxon>Eukaryota</taxon>
        <taxon>Metazoa</taxon>
        <taxon>Ecdysozoa</taxon>
        <taxon>Arthropoda</taxon>
        <taxon>Chelicerata</taxon>
        <taxon>Arachnida</taxon>
        <taxon>Acari</taxon>
        <taxon>Acariformes</taxon>
        <taxon>Trombidiformes</taxon>
        <taxon>Prostigmata</taxon>
        <taxon>Eleutherengona</taxon>
        <taxon>Raphignathae</taxon>
        <taxon>Tetranychoidea</taxon>
        <taxon>Tetranychidae</taxon>
        <taxon>Tetranychus</taxon>
    </lineage>
</organism>
<dbReference type="HOGENOM" id="CLU_445057_0_0_1"/>
<dbReference type="Gene3D" id="2.60.40.10">
    <property type="entry name" value="Immunoglobulins"/>
    <property type="match status" value="1"/>
</dbReference>
<evidence type="ECO:0000313" key="2">
    <source>
        <dbReference type="EnsemblMetazoa" id="tetur14g01130.1"/>
    </source>
</evidence>
<dbReference type="eggNOG" id="KOG0470">
    <property type="taxonomic scope" value="Eukaryota"/>
</dbReference>
<dbReference type="PANTHER" id="PTHR43651:SF3">
    <property type="entry name" value="1,4-ALPHA-GLUCAN-BRANCHING ENZYME"/>
    <property type="match status" value="1"/>
</dbReference>
<sequence length="614" mass="70762">MSENNDKSSKITIKVKLIDEDYQNITIDWSDESCENKQQLFLQKIASFIGLPVGYIRSVKIYTPTQNNSLYNQENHLRNSPISELLTPIPVNETFNQSLNDGDCFFLLALLGLINHECFFDFQICLYNPEMEGISAIQCDRFICHYTVTRLWLNKRKKIILNSELMAKIRAGFPEQRYSYDGDEWAKTLVNFNIRQYYTPCCRLMMGIFPQRSLYLRHRVKNESASVYIVTIISSDIKIFKVILLQSCLESGIISSVNDSIVGLVDKTEPKVDKVDKDDKKDVKKEPAETTSKKLPDDTIKNGDKLKIGVLRGMIEDRISPWATYVVQPETSIIYDQVFYNPSERYTDKSKKPSAPTNIKIYQSHVGISSPDYQVASYDYFREKVLPRTKKHGYNAIQLMAIMEHAYYASFGYQVTSFFAPSSRIYVLLDIIHSHACKNVDDGLNRFDGTNSHYFHDVPRETLRFLLSNCHYWLEEFQFVGFRFDGVTSMLYHSHGIRHGFSGDYNEYFGLNTDTESFNNLQLANHEIHHFHPNAVTIAEDVSGMPALCRPISEGEGGFDRLVVEIPDKWIELLKECSDEEWNIGNLVHTVSNRRWKEKIIAYAESYDQALVGG</sequence>
<reference evidence="2" key="2">
    <citation type="submission" date="2015-06" db="UniProtKB">
        <authorList>
            <consortium name="EnsemblMetazoa"/>
        </authorList>
    </citation>
    <scope>IDENTIFICATION</scope>
</reference>
<dbReference type="InterPro" id="IPR013783">
    <property type="entry name" value="Ig-like_fold"/>
</dbReference>
<evidence type="ECO:0000313" key="3">
    <source>
        <dbReference type="Proteomes" id="UP000015104"/>
    </source>
</evidence>